<evidence type="ECO:0000313" key="5">
    <source>
        <dbReference type="Proteomes" id="UP000008820"/>
    </source>
</evidence>
<evidence type="ECO:0000256" key="1">
    <source>
        <dbReference type="SAM" id="MobiDB-lite"/>
    </source>
</evidence>
<dbReference type="InParanoid" id="A0A6I8TDP8"/>
<feature type="transmembrane region" description="Helical" evidence="2">
    <location>
        <begin position="308"/>
        <end position="328"/>
    </location>
</feature>
<keyword evidence="2" id="KW-1133">Transmembrane helix</keyword>
<dbReference type="OrthoDB" id="8187887at2759"/>
<feature type="compositionally biased region" description="Polar residues" evidence="1">
    <location>
        <begin position="387"/>
        <end position="396"/>
    </location>
</feature>
<feature type="chain" id="PRO_5043870784" evidence="3">
    <location>
        <begin position="24"/>
        <end position="437"/>
    </location>
</feature>
<gene>
    <name evidence="4" type="primary">5567705</name>
</gene>
<dbReference type="Proteomes" id="UP000008820">
    <property type="component" value="Chromosome 2"/>
</dbReference>
<feature type="region of interest" description="Disordered" evidence="1">
    <location>
        <begin position="379"/>
        <end position="437"/>
    </location>
</feature>
<keyword evidence="2" id="KW-0472">Membrane</keyword>
<evidence type="ECO:0000313" key="4">
    <source>
        <dbReference type="EnsemblMetazoa" id="AAEL006279-PC"/>
    </source>
</evidence>
<feature type="region of interest" description="Disordered" evidence="1">
    <location>
        <begin position="93"/>
        <end position="112"/>
    </location>
</feature>
<proteinExistence type="predicted"/>
<dbReference type="EnsemblMetazoa" id="AAEL006279-RC">
    <property type="protein sequence ID" value="AAEL006279-PC"/>
    <property type="gene ID" value="AAEL006279"/>
</dbReference>
<feature type="compositionally biased region" description="Polar residues" evidence="1">
    <location>
        <begin position="416"/>
        <end position="437"/>
    </location>
</feature>
<accession>A0A6I8TDP8</accession>
<feature type="signal peptide" evidence="3">
    <location>
        <begin position="1"/>
        <end position="23"/>
    </location>
</feature>
<protein>
    <submittedName>
        <fullName evidence="4">Uncharacterized protein</fullName>
    </submittedName>
</protein>
<name>A0A6I8TDP8_AEDAE</name>
<sequence length="437" mass="47951">MVLYKLMVVHWSIFTLFIQLAFCASAFTNSNLNSICDDDSPQFIHETGLQSSLVLNLLPDKSKPFCKLQFHAPESHGFYVRLQRIPMPVSTNRKVSQQSSGMSKKYGSKKPSNITDSCALSISQSLHGEVLPPWRLDPCELETLGAKDEPVRLLQGRLNIVWNHLGNQPAYRLLVTVIGNGAPCLEKNRHPCLEVDDVPLLCISKDLICDGVRHCPSSMNALSDEDSEMCAKKSQQDLTDNPVEMVFKKYIQTTFKAFFFTDSTEMPNKEASTVSSDEKLVETTETQTQSTIKQHKSTLTGLSKYGPWGYLFLGMLLCGGALLLCGLWECCCRSQKPDSSEIPGQENPSVFLESGVSNSNMNTSIEAAQSLPPYEDLDPPPAYSVLFPNQKSSDNLPSLAQASSVSQQSADGINEPVQSSSGAASISTVHIQTQTGP</sequence>
<reference evidence="4" key="2">
    <citation type="submission" date="2020-05" db="UniProtKB">
        <authorList>
            <consortium name="EnsemblMetazoa"/>
        </authorList>
    </citation>
    <scope>IDENTIFICATION</scope>
    <source>
        <strain evidence="4">LVP_AGWG</strain>
    </source>
</reference>
<reference evidence="4 5" key="1">
    <citation type="submission" date="2017-06" db="EMBL/GenBank/DDBJ databases">
        <title>Aedes aegypti genome working group (AGWG) sequencing and assembly.</title>
        <authorList>
            <consortium name="Aedes aegypti Genome Working Group (AGWG)"/>
            <person name="Matthews B.J."/>
        </authorList>
    </citation>
    <scope>NUCLEOTIDE SEQUENCE [LARGE SCALE GENOMIC DNA]</scope>
    <source>
        <strain evidence="4 5">LVP_AGWG</strain>
    </source>
</reference>
<dbReference type="AlphaFoldDB" id="A0A6I8TDP8"/>
<keyword evidence="5" id="KW-1185">Reference proteome</keyword>
<evidence type="ECO:0000256" key="2">
    <source>
        <dbReference type="SAM" id="Phobius"/>
    </source>
</evidence>
<keyword evidence="3" id="KW-0732">Signal</keyword>
<organism evidence="4 5">
    <name type="scientific">Aedes aegypti</name>
    <name type="common">Yellowfever mosquito</name>
    <name type="synonym">Culex aegypti</name>
    <dbReference type="NCBI Taxonomy" id="7159"/>
    <lineage>
        <taxon>Eukaryota</taxon>
        <taxon>Metazoa</taxon>
        <taxon>Ecdysozoa</taxon>
        <taxon>Arthropoda</taxon>
        <taxon>Hexapoda</taxon>
        <taxon>Insecta</taxon>
        <taxon>Pterygota</taxon>
        <taxon>Neoptera</taxon>
        <taxon>Endopterygota</taxon>
        <taxon>Diptera</taxon>
        <taxon>Nematocera</taxon>
        <taxon>Culicoidea</taxon>
        <taxon>Culicidae</taxon>
        <taxon>Culicinae</taxon>
        <taxon>Aedini</taxon>
        <taxon>Aedes</taxon>
        <taxon>Stegomyia</taxon>
    </lineage>
</organism>
<keyword evidence="2" id="KW-0812">Transmembrane</keyword>
<evidence type="ECO:0000256" key="3">
    <source>
        <dbReference type="SAM" id="SignalP"/>
    </source>
</evidence>
<feature type="compositionally biased region" description="Low complexity" evidence="1">
    <location>
        <begin position="96"/>
        <end position="112"/>
    </location>
</feature>
<feature type="compositionally biased region" description="Low complexity" evidence="1">
    <location>
        <begin position="398"/>
        <end position="410"/>
    </location>
</feature>